<evidence type="ECO:0000256" key="1">
    <source>
        <dbReference type="ARBA" id="ARBA00004395"/>
    </source>
</evidence>
<dbReference type="PANTHER" id="PTHR31658">
    <property type="entry name" value="CONSERVED OLIGOMERIC GOLGI COMPLEX SUBUNIT 1"/>
    <property type="match status" value="1"/>
</dbReference>
<evidence type="ECO:0000256" key="8">
    <source>
        <dbReference type="SAM" id="MobiDB-lite"/>
    </source>
</evidence>
<keyword evidence="5" id="KW-0653">Protein transport</keyword>
<evidence type="ECO:0000256" key="2">
    <source>
        <dbReference type="ARBA" id="ARBA00006653"/>
    </source>
</evidence>
<keyword evidence="6" id="KW-0333">Golgi apparatus</keyword>
<feature type="region of interest" description="Disordered" evidence="8">
    <location>
        <begin position="340"/>
        <end position="380"/>
    </location>
</feature>
<feature type="region of interest" description="Disordered" evidence="8">
    <location>
        <begin position="1"/>
        <end position="22"/>
    </location>
</feature>
<dbReference type="AlphaFoldDB" id="A0A4P9ZPJ6"/>
<feature type="compositionally biased region" description="Polar residues" evidence="8">
    <location>
        <begin position="344"/>
        <end position="362"/>
    </location>
</feature>
<name>A0A4P9ZPJ6_9FUNG</name>
<dbReference type="EMBL" id="ML003278">
    <property type="protein sequence ID" value="RKP34270.1"/>
    <property type="molecule type" value="Genomic_DNA"/>
</dbReference>
<dbReference type="STRING" id="215637.A0A4P9ZPJ6"/>
<keyword evidence="4" id="KW-0813">Transport</keyword>
<dbReference type="GO" id="GO:0000139">
    <property type="term" value="C:Golgi membrane"/>
    <property type="evidence" value="ECO:0007669"/>
    <property type="project" value="UniProtKB-SubCell"/>
</dbReference>
<evidence type="ECO:0000313" key="9">
    <source>
        <dbReference type="EMBL" id="RKP34270.1"/>
    </source>
</evidence>
<evidence type="ECO:0000256" key="6">
    <source>
        <dbReference type="ARBA" id="ARBA00023034"/>
    </source>
</evidence>
<dbReference type="GO" id="GO:0015031">
    <property type="term" value="P:protein transport"/>
    <property type="evidence" value="ECO:0007669"/>
    <property type="project" value="UniProtKB-KW"/>
</dbReference>
<proteinExistence type="inferred from homology"/>
<dbReference type="GO" id="GO:0006891">
    <property type="term" value="P:intra-Golgi vesicle-mediated transport"/>
    <property type="evidence" value="ECO:0007669"/>
    <property type="project" value="InterPro"/>
</dbReference>
<evidence type="ECO:0000256" key="3">
    <source>
        <dbReference type="ARBA" id="ARBA00020978"/>
    </source>
</evidence>
<organism evidence="9 10">
    <name type="scientific">Dimargaris cristalligena</name>
    <dbReference type="NCBI Taxonomy" id="215637"/>
    <lineage>
        <taxon>Eukaryota</taxon>
        <taxon>Fungi</taxon>
        <taxon>Fungi incertae sedis</taxon>
        <taxon>Zoopagomycota</taxon>
        <taxon>Kickxellomycotina</taxon>
        <taxon>Dimargaritomycetes</taxon>
        <taxon>Dimargaritales</taxon>
        <taxon>Dimargaritaceae</taxon>
        <taxon>Dimargaris</taxon>
    </lineage>
</organism>
<dbReference type="Proteomes" id="UP000268162">
    <property type="component" value="Unassembled WGS sequence"/>
</dbReference>
<gene>
    <name evidence="9" type="ORF">BJ085DRAFT_31755</name>
</gene>
<dbReference type="PANTHER" id="PTHR31658:SF0">
    <property type="entry name" value="CONSERVED OLIGOMERIC GOLGI COMPLEX SUBUNIT 1"/>
    <property type="match status" value="1"/>
</dbReference>
<comment type="subcellular location">
    <subcellularLocation>
        <location evidence="1">Golgi apparatus membrane</location>
        <topology evidence="1">Peripheral membrane protein</topology>
    </subcellularLocation>
</comment>
<keyword evidence="7" id="KW-0472">Membrane</keyword>
<sequence>MIAAKRKGSANSTPTLPKMDLDEDPQHILSDWMTRYSIPELRRMTRALEQESAQRGGDLQQLVGAEYRDVIAAADSIVRLNNDATYIENTLERIRAVVNNTRNTPTVSKHSSPVPLREAAPGYYFTAAAGLKLLTDIPELLWGALDRHHLLPAAILYLYAHQLHTVLSDMVSPDGRPLSDQFPLVQRQWTLISAFRGKILEQSRDLLRGAFAPHAACPTDPPRLADDTFLGKHGGSTTTTRRGELPLFELHALCALGLLEQCSLGELQRQFLDGRHEAITTACQQLIPIGPGLLHSPAPEFNQVANTAFDLLVDALHCFTLLFSPDPQVRGLWAKHFSPPADLSSPSISRPPTFRGPSSTGPDANRPRANTGVPLFTSHRVEPTGMVSDVLNSLAQKFDSPSKWIGPLGKSR</sequence>
<keyword evidence="10" id="KW-1185">Reference proteome</keyword>
<dbReference type="Pfam" id="PF08700">
    <property type="entry name" value="VPS51_Exo84_N"/>
    <property type="match status" value="1"/>
</dbReference>
<evidence type="ECO:0000313" key="10">
    <source>
        <dbReference type="Proteomes" id="UP000268162"/>
    </source>
</evidence>
<comment type="similarity">
    <text evidence="2">Belongs to the COG1 family.</text>
</comment>
<dbReference type="GO" id="GO:0017119">
    <property type="term" value="C:Golgi transport complex"/>
    <property type="evidence" value="ECO:0007669"/>
    <property type="project" value="InterPro"/>
</dbReference>
<protein>
    <recommendedName>
        <fullName evidence="3">Conserved oligomeric Golgi complex subunit 1</fullName>
    </recommendedName>
</protein>
<evidence type="ECO:0000256" key="7">
    <source>
        <dbReference type="ARBA" id="ARBA00023136"/>
    </source>
</evidence>
<evidence type="ECO:0000256" key="5">
    <source>
        <dbReference type="ARBA" id="ARBA00022927"/>
    </source>
</evidence>
<dbReference type="InterPro" id="IPR033370">
    <property type="entry name" value="COG1"/>
</dbReference>
<reference evidence="10" key="1">
    <citation type="journal article" date="2018" name="Nat. Microbiol.">
        <title>Leveraging single-cell genomics to expand the fungal tree of life.</title>
        <authorList>
            <person name="Ahrendt S.R."/>
            <person name="Quandt C.A."/>
            <person name="Ciobanu D."/>
            <person name="Clum A."/>
            <person name="Salamov A."/>
            <person name="Andreopoulos B."/>
            <person name="Cheng J.F."/>
            <person name="Woyke T."/>
            <person name="Pelin A."/>
            <person name="Henrissat B."/>
            <person name="Reynolds N.K."/>
            <person name="Benny G.L."/>
            <person name="Smith M.E."/>
            <person name="James T.Y."/>
            <person name="Grigoriev I.V."/>
        </authorList>
    </citation>
    <scope>NUCLEOTIDE SEQUENCE [LARGE SCALE GENOMIC DNA]</scope>
    <source>
        <strain evidence="10">RSA 468</strain>
    </source>
</reference>
<accession>A0A4P9ZPJ6</accession>
<evidence type="ECO:0000256" key="4">
    <source>
        <dbReference type="ARBA" id="ARBA00022448"/>
    </source>
</evidence>